<dbReference type="Proteomes" id="UP000219565">
    <property type="component" value="Unassembled WGS sequence"/>
</dbReference>
<reference evidence="2 3" key="1">
    <citation type="submission" date="2017-09" db="EMBL/GenBank/DDBJ databases">
        <authorList>
            <person name="Ehlers B."/>
            <person name="Leendertz F.H."/>
        </authorList>
    </citation>
    <scope>NUCLEOTIDE SEQUENCE [LARGE SCALE GENOMIC DNA]</scope>
    <source>
        <strain evidence="2 3">DSM 45537</strain>
    </source>
</reference>
<dbReference type="EMBL" id="OBEG01000006">
    <property type="protein sequence ID" value="SNY88401.1"/>
    <property type="molecule type" value="Genomic_DNA"/>
</dbReference>
<dbReference type="RefSeq" id="WP_179831012.1">
    <property type="nucleotide sequence ID" value="NZ_OBEG01000006.1"/>
</dbReference>
<dbReference type="AlphaFoldDB" id="A0A285LYK0"/>
<keyword evidence="3" id="KW-1185">Reference proteome</keyword>
<keyword evidence="1" id="KW-1133">Transmembrane helix</keyword>
<feature type="transmembrane region" description="Helical" evidence="1">
    <location>
        <begin position="27"/>
        <end position="48"/>
    </location>
</feature>
<keyword evidence="1" id="KW-0472">Membrane</keyword>
<accession>A0A285LYK0</accession>
<evidence type="ECO:0000313" key="3">
    <source>
        <dbReference type="Proteomes" id="UP000219565"/>
    </source>
</evidence>
<evidence type="ECO:0000256" key="1">
    <source>
        <dbReference type="SAM" id="Phobius"/>
    </source>
</evidence>
<name>A0A285LYK0_9NOCA</name>
<proteinExistence type="predicted"/>
<evidence type="ECO:0000313" key="2">
    <source>
        <dbReference type="EMBL" id="SNY88401.1"/>
    </source>
</evidence>
<protein>
    <submittedName>
        <fullName evidence="2">Uncharacterized protein</fullName>
    </submittedName>
</protein>
<sequence length="52" mass="5746">MSTSSIESSEQFPEPPRSRWQHIREGIYAAAAIAAVVDLVAKGVPWLMQFVS</sequence>
<gene>
    <name evidence="2" type="ORF">SAMN04244553_5373</name>
</gene>
<organism evidence="2 3">
    <name type="scientific">Nocardia amikacinitolerans</name>
    <dbReference type="NCBI Taxonomy" id="756689"/>
    <lineage>
        <taxon>Bacteria</taxon>
        <taxon>Bacillati</taxon>
        <taxon>Actinomycetota</taxon>
        <taxon>Actinomycetes</taxon>
        <taxon>Mycobacteriales</taxon>
        <taxon>Nocardiaceae</taxon>
        <taxon>Nocardia</taxon>
    </lineage>
</organism>
<keyword evidence="1" id="KW-0812">Transmembrane</keyword>